<evidence type="ECO:0000313" key="4">
    <source>
        <dbReference type="EMBL" id="MDG0816687.1"/>
    </source>
</evidence>
<keyword evidence="5" id="KW-1185">Reference proteome</keyword>
<dbReference type="Pfam" id="PF00076">
    <property type="entry name" value="RRM_1"/>
    <property type="match status" value="1"/>
</dbReference>
<gene>
    <name evidence="4" type="ORF">NWE73_09945</name>
</gene>
<dbReference type="InterPro" id="IPR012677">
    <property type="entry name" value="Nucleotide-bd_a/b_plait_sf"/>
</dbReference>
<organism evidence="4 5">
    <name type="scientific">Bdellovibrio svalbardensis</name>
    <dbReference type="NCBI Taxonomy" id="2972972"/>
    <lineage>
        <taxon>Bacteria</taxon>
        <taxon>Pseudomonadati</taxon>
        <taxon>Bdellovibrionota</taxon>
        <taxon>Bdellovibrionia</taxon>
        <taxon>Bdellovibrionales</taxon>
        <taxon>Pseudobdellovibrionaceae</taxon>
        <taxon>Bdellovibrio</taxon>
    </lineage>
</organism>
<dbReference type="PROSITE" id="PS50102">
    <property type="entry name" value="RRM"/>
    <property type="match status" value="1"/>
</dbReference>
<dbReference type="Proteomes" id="UP001152321">
    <property type="component" value="Unassembled WGS sequence"/>
</dbReference>
<dbReference type="RefSeq" id="WP_277578162.1">
    <property type="nucleotide sequence ID" value="NZ_JANRMI010000002.1"/>
</dbReference>
<dbReference type="InterPro" id="IPR048289">
    <property type="entry name" value="RRM2_NsCP33-like"/>
</dbReference>
<dbReference type="SUPFAM" id="SSF54928">
    <property type="entry name" value="RNA-binding domain, RBD"/>
    <property type="match status" value="1"/>
</dbReference>
<evidence type="ECO:0000256" key="1">
    <source>
        <dbReference type="ARBA" id="ARBA00022884"/>
    </source>
</evidence>
<reference evidence="4" key="1">
    <citation type="submission" date="2022-08" db="EMBL/GenBank/DDBJ databases">
        <title>Novel Bdellovibrio Species Isolated from Svalbard: Designation Bdellovibrio svalbardensis.</title>
        <authorList>
            <person name="Mitchell R.J."/>
            <person name="Choi S.Y."/>
        </authorList>
    </citation>
    <scope>NUCLEOTIDE SEQUENCE</scope>
    <source>
        <strain evidence="4">PAP01</strain>
    </source>
</reference>
<dbReference type="Gene3D" id="3.30.70.330">
    <property type="match status" value="1"/>
</dbReference>
<keyword evidence="1" id="KW-0694">RNA-binding</keyword>
<proteinExistence type="predicted"/>
<evidence type="ECO:0000313" key="5">
    <source>
        <dbReference type="Proteomes" id="UP001152321"/>
    </source>
</evidence>
<evidence type="ECO:0000256" key="2">
    <source>
        <dbReference type="SAM" id="MobiDB-lite"/>
    </source>
</evidence>
<dbReference type="InterPro" id="IPR000504">
    <property type="entry name" value="RRM_dom"/>
</dbReference>
<comment type="caution">
    <text evidence="4">The sequence shown here is derived from an EMBL/GenBank/DDBJ whole genome shotgun (WGS) entry which is preliminary data.</text>
</comment>
<evidence type="ECO:0000259" key="3">
    <source>
        <dbReference type="PROSITE" id="PS50102"/>
    </source>
</evidence>
<dbReference type="PANTHER" id="PTHR48027">
    <property type="entry name" value="HETEROGENEOUS NUCLEAR RIBONUCLEOPROTEIN 87F-RELATED"/>
    <property type="match status" value="1"/>
</dbReference>
<sequence length="119" mass="12204">MGKKIYVGNLSYNVGDQELGEVFAQFGNVESARIVIDRDSGRSKGFAFVEMATDDEAKVAIEKLNGTDLAGRNMNVSEAKPMAPREGGGRGGFGGGGNRGGGFGGGNRGGGSGGGRPRY</sequence>
<accession>A0ABT6DIM8</accession>
<name>A0ABT6DIM8_9BACT</name>
<dbReference type="InterPro" id="IPR052462">
    <property type="entry name" value="SLIRP/GR-RBP-like"/>
</dbReference>
<protein>
    <submittedName>
        <fullName evidence="4">RNA-binding protein</fullName>
    </submittedName>
</protein>
<dbReference type="SMART" id="SM00360">
    <property type="entry name" value="RRM"/>
    <property type="match status" value="1"/>
</dbReference>
<dbReference type="CDD" id="cd21608">
    <property type="entry name" value="RRM2_NsCP33_like"/>
    <property type="match status" value="1"/>
</dbReference>
<feature type="domain" description="RRM" evidence="3">
    <location>
        <begin position="3"/>
        <end position="81"/>
    </location>
</feature>
<dbReference type="EMBL" id="JANRMI010000002">
    <property type="protein sequence ID" value="MDG0816687.1"/>
    <property type="molecule type" value="Genomic_DNA"/>
</dbReference>
<feature type="compositionally biased region" description="Gly residues" evidence="2">
    <location>
        <begin position="89"/>
        <end position="119"/>
    </location>
</feature>
<dbReference type="InterPro" id="IPR035979">
    <property type="entry name" value="RBD_domain_sf"/>
</dbReference>
<feature type="region of interest" description="Disordered" evidence="2">
    <location>
        <begin position="72"/>
        <end position="119"/>
    </location>
</feature>